<accession>A0A4Y9XRK1</accession>
<gene>
    <name evidence="1" type="ORF">EVJ58_g9857</name>
</gene>
<evidence type="ECO:0000313" key="1">
    <source>
        <dbReference type="EMBL" id="TFY52716.1"/>
    </source>
</evidence>
<sequence>MSGITAANVWIAYMRRRFPQLRVDLPLHAMWPFIFHASWLFEGPDYREFTHAWMNAQGNSIIMHTRIEVVSTRADNGMGPEEALGELSEEALATIQRFDEHCTQWEREHGY</sequence>
<name>A0A4Y9XRK1_9APHY</name>
<comment type="caution">
    <text evidence="1">The sequence shown here is derived from an EMBL/GenBank/DDBJ whole genome shotgun (WGS) entry which is preliminary data.</text>
</comment>
<dbReference type="Proteomes" id="UP000298390">
    <property type="component" value="Unassembled WGS sequence"/>
</dbReference>
<dbReference type="AlphaFoldDB" id="A0A4Y9XRK1"/>
<protein>
    <submittedName>
        <fullName evidence="1">Uncharacterized protein</fullName>
    </submittedName>
</protein>
<organism evidence="1 2">
    <name type="scientific">Rhodofomes roseus</name>
    <dbReference type="NCBI Taxonomy" id="34475"/>
    <lineage>
        <taxon>Eukaryota</taxon>
        <taxon>Fungi</taxon>
        <taxon>Dikarya</taxon>
        <taxon>Basidiomycota</taxon>
        <taxon>Agaricomycotina</taxon>
        <taxon>Agaricomycetes</taxon>
        <taxon>Polyporales</taxon>
        <taxon>Rhodofomes</taxon>
    </lineage>
</organism>
<evidence type="ECO:0000313" key="2">
    <source>
        <dbReference type="Proteomes" id="UP000298390"/>
    </source>
</evidence>
<dbReference type="EMBL" id="SEKV01000930">
    <property type="protein sequence ID" value="TFY52716.1"/>
    <property type="molecule type" value="Genomic_DNA"/>
</dbReference>
<proteinExistence type="predicted"/>
<reference evidence="1 2" key="1">
    <citation type="submission" date="2019-01" db="EMBL/GenBank/DDBJ databases">
        <title>Genome sequencing of the rare red list fungi Fomitopsis rosea.</title>
        <authorList>
            <person name="Buettner E."/>
            <person name="Kellner H."/>
        </authorList>
    </citation>
    <scope>NUCLEOTIDE SEQUENCE [LARGE SCALE GENOMIC DNA]</scope>
    <source>
        <strain evidence="1 2">DSM 105464</strain>
    </source>
</reference>